<evidence type="ECO:0000256" key="2">
    <source>
        <dbReference type="ARBA" id="ARBA00010104"/>
    </source>
</evidence>
<accession>A0A166ADX4</accession>
<dbReference type="InterPro" id="IPR001594">
    <property type="entry name" value="Palmitoyltrfase_DHHC"/>
</dbReference>
<sequence length="687" mass="77031">MSDALKAVAPKSQASAAVNDEVVMAGPLANANPSQTVYEPEPDMSIFVAAQRGDVQRIKHLVETGEASVTDRDAQNVTALHWASINAHMGACRYLLDQGAEVDAKGGDLDATPMQWAARRLARLQHLAPRDALVGRHAASLPPAPAHRCRLVGRRRSHFAYVGRVPGRCHFRRRLAAPRRIASHSRCRGTQPTPLGCRTREQSLYTQTPRGWSRYQRPRLVRQDATRDGDRAQESRRVQARSRGRQLHRGRRKEDQDAQRPPDQTLSVLTWYTALPLAMAEFFGMHHIVTRVLLNHHSYTDTVTHSPYFSGIIFGSMIWIGWAWSTQLVHNYAGYALWHLAFAICYALCVYNFFRAVTLDPGTCPKPANDAELKSIIEELTSEGKLNGQTFCINCMGRKALRSKHCRVCDKCVARFDHHCPWVWNCVGVNNHRQFIIFVTTLVFGIFIFDYLAYNYFSEHLPQLPDADLEMCSFPSFICTAMAHAPFVLAITAWCTLQLSWTIILWLSQLWQIARQMTTLEVTNLGRYGFMGSRGTSLATQMGHSHVQHDARGDDLGDSVGPRHSHKHAGGCSGAAGFLLNVLGLDRFTKGKAVDGLARAGKASNPFNVGIVGNCKDFWTAGRELGVEYERLYAVPQEGWAEARRQRRWEEQDSGRKPEGMLAKLGMRIGSSRSREGYLPVRMDDQV</sequence>
<evidence type="ECO:0000313" key="16">
    <source>
        <dbReference type="Proteomes" id="UP000077266"/>
    </source>
</evidence>
<feature type="compositionally biased region" description="Basic residues" evidence="13">
    <location>
        <begin position="238"/>
        <end position="251"/>
    </location>
</feature>
<evidence type="ECO:0000256" key="1">
    <source>
        <dbReference type="ARBA" id="ARBA00004141"/>
    </source>
</evidence>
<feature type="domain" description="Palmitoyltransferase DHHC" evidence="14">
    <location>
        <begin position="387"/>
        <end position="524"/>
    </location>
</feature>
<evidence type="ECO:0000256" key="13">
    <source>
        <dbReference type="SAM" id="MobiDB-lite"/>
    </source>
</evidence>
<feature type="transmembrane region" description="Helical" evidence="12">
    <location>
        <begin position="435"/>
        <end position="454"/>
    </location>
</feature>
<keyword evidence="9" id="KW-0449">Lipoprotein</keyword>
<dbReference type="SUPFAM" id="SSF48403">
    <property type="entry name" value="Ankyrin repeat"/>
    <property type="match status" value="1"/>
</dbReference>
<keyword evidence="8" id="KW-0564">Palmitate</keyword>
<keyword evidence="12" id="KW-0012">Acyltransferase</keyword>
<evidence type="ECO:0000256" key="3">
    <source>
        <dbReference type="ARBA" id="ARBA00022692"/>
    </source>
</evidence>
<keyword evidence="16" id="KW-1185">Reference proteome</keyword>
<dbReference type="EMBL" id="KV426037">
    <property type="protein sequence ID" value="KZV90969.1"/>
    <property type="molecule type" value="Genomic_DNA"/>
</dbReference>
<keyword evidence="7 12" id="KW-0472">Membrane</keyword>
<dbReference type="PROSITE" id="PS50088">
    <property type="entry name" value="ANK_REPEAT"/>
    <property type="match status" value="1"/>
</dbReference>
<evidence type="ECO:0000256" key="11">
    <source>
        <dbReference type="PROSITE-ProRule" id="PRU00023"/>
    </source>
</evidence>
<keyword evidence="4" id="KW-0677">Repeat</keyword>
<evidence type="ECO:0000313" key="15">
    <source>
        <dbReference type="EMBL" id="KZV90969.1"/>
    </source>
</evidence>
<feature type="transmembrane region" description="Helical" evidence="12">
    <location>
        <begin position="474"/>
        <end position="507"/>
    </location>
</feature>
<organism evidence="15 16">
    <name type="scientific">Exidia glandulosa HHB12029</name>
    <dbReference type="NCBI Taxonomy" id="1314781"/>
    <lineage>
        <taxon>Eukaryota</taxon>
        <taxon>Fungi</taxon>
        <taxon>Dikarya</taxon>
        <taxon>Basidiomycota</taxon>
        <taxon>Agaricomycotina</taxon>
        <taxon>Agaricomycetes</taxon>
        <taxon>Auriculariales</taxon>
        <taxon>Exidiaceae</taxon>
        <taxon>Exidia</taxon>
    </lineage>
</organism>
<dbReference type="PROSITE" id="PS50297">
    <property type="entry name" value="ANK_REP_REGION"/>
    <property type="match status" value="1"/>
</dbReference>
<reference evidence="15 16" key="1">
    <citation type="journal article" date="2016" name="Mol. Biol. Evol.">
        <title>Comparative Genomics of Early-Diverging Mushroom-Forming Fungi Provides Insights into the Origins of Lignocellulose Decay Capabilities.</title>
        <authorList>
            <person name="Nagy L.G."/>
            <person name="Riley R."/>
            <person name="Tritt A."/>
            <person name="Adam C."/>
            <person name="Daum C."/>
            <person name="Floudas D."/>
            <person name="Sun H."/>
            <person name="Yadav J.S."/>
            <person name="Pangilinan J."/>
            <person name="Larsson K.H."/>
            <person name="Matsuura K."/>
            <person name="Barry K."/>
            <person name="Labutti K."/>
            <person name="Kuo R."/>
            <person name="Ohm R.A."/>
            <person name="Bhattacharya S.S."/>
            <person name="Shirouzu T."/>
            <person name="Yoshinaga Y."/>
            <person name="Martin F.M."/>
            <person name="Grigoriev I.V."/>
            <person name="Hibbett D.S."/>
        </authorList>
    </citation>
    <scope>NUCLEOTIDE SEQUENCE [LARGE SCALE GENOMIC DNA]</scope>
    <source>
        <strain evidence="15 16">HHB12029</strain>
    </source>
</reference>
<dbReference type="OrthoDB" id="6781668at2759"/>
<keyword evidence="6 11" id="KW-0040">ANK repeat</keyword>
<feature type="transmembrane region" description="Helical" evidence="12">
    <location>
        <begin position="306"/>
        <end position="324"/>
    </location>
</feature>
<evidence type="ECO:0000256" key="10">
    <source>
        <dbReference type="ARBA" id="ARBA00048048"/>
    </source>
</evidence>
<name>A0A166ADX4_EXIGL</name>
<keyword evidence="12" id="KW-0808">Transferase</keyword>
<comment type="similarity">
    <text evidence="2">Belongs to the DHHC palmitoyltransferase family. AKR/ZDHHC17 subfamily.</text>
</comment>
<feature type="region of interest" description="Disordered" evidence="13">
    <location>
        <begin position="180"/>
        <end position="262"/>
    </location>
</feature>
<evidence type="ECO:0000256" key="7">
    <source>
        <dbReference type="ARBA" id="ARBA00023136"/>
    </source>
</evidence>
<evidence type="ECO:0000256" key="4">
    <source>
        <dbReference type="ARBA" id="ARBA00022737"/>
    </source>
</evidence>
<keyword evidence="5 12" id="KW-1133">Transmembrane helix</keyword>
<keyword evidence="3 12" id="KW-0812">Transmembrane</keyword>
<gene>
    <name evidence="15" type="ORF">EXIGLDRAFT_107061</name>
</gene>
<feature type="repeat" description="ANK" evidence="11">
    <location>
        <begin position="75"/>
        <end position="107"/>
    </location>
</feature>
<dbReference type="InParanoid" id="A0A166ADX4"/>
<dbReference type="STRING" id="1314781.A0A166ADX4"/>
<feature type="transmembrane region" description="Helical" evidence="12">
    <location>
        <begin position="336"/>
        <end position="354"/>
    </location>
</feature>
<dbReference type="Proteomes" id="UP000077266">
    <property type="component" value="Unassembled WGS sequence"/>
</dbReference>
<dbReference type="InterPro" id="IPR036770">
    <property type="entry name" value="Ankyrin_rpt-contain_sf"/>
</dbReference>
<dbReference type="Gene3D" id="1.25.40.20">
    <property type="entry name" value="Ankyrin repeat-containing domain"/>
    <property type="match status" value="1"/>
</dbReference>
<dbReference type="FunCoup" id="A0A166ADX4">
    <property type="interactions" value="335"/>
</dbReference>
<evidence type="ECO:0000256" key="5">
    <source>
        <dbReference type="ARBA" id="ARBA00022989"/>
    </source>
</evidence>
<comment type="subcellular location">
    <subcellularLocation>
        <location evidence="1">Membrane</location>
        <topology evidence="1">Multi-pass membrane protein</topology>
    </subcellularLocation>
</comment>
<protein>
    <recommendedName>
        <fullName evidence="12">Palmitoyltransferase</fullName>
        <ecNumber evidence="12">2.3.1.225</ecNumber>
    </recommendedName>
</protein>
<dbReference type="InterPro" id="IPR002110">
    <property type="entry name" value="Ankyrin_rpt"/>
</dbReference>
<comment type="domain">
    <text evidence="12">The DHHC domain is required for palmitoyltransferase activity.</text>
</comment>
<dbReference type="EC" id="2.3.1.225" evidence="12"/>
<evidence type="ECO:0000256" key="12">
    <source>
        <dbReference type="RuleBase" id="RU079119"/>
    </source>
</evidence>
<comment type="catalytic activity">
    <reaction evidence="10 12">
        <text>L-cysteinyl-[protein] + hexadecanoyl-CoA = S-hexadecanoyl-L-cysteinyl-[protein] + CoA</text>
        <dbReference type="Rhea" id="RHEA:36683"/>
        <dbReference type="Rhea" id="RHEA-COMP:10131"/>
        <dbReference type="Rhea" id="RHEA-COMP:11032"/>
        <dbReference type="ChEBI" id="CHEBI:29950"/>
        <dbReference type="ChEBI" id="CHEBI:57287"/>
        <dbReference type="ChEBI" id="CHEBI:57379"/>
        <dbReference type="ChEBI" id="CHEBI:74151"/>
        <dbReference type="EC" id="2.3.1.225"/>
    </reaction>
</comment>
<evidence type="ECO:0000256" key="6">
    <source>
        <dbReference type="ARBA" id="ARBA00023043"/>
    </source>
</evidence>
<dbReference type="PANTHER" id="PTHR24161">
    <property type="entry name" value="ANK_REP_REGION DOMAIN-CONTAINING PROTEIN-RELATED"/>
    <property type="match status" value="1"/>
</dbReference>
<dbReference type="SMART" id="SM00248">
    <property type="entry name" value="ANK"/>
    <property type="match status" value="1"/>
</dbReference>
<evidence type="ECO:0000256" key="8">
    <source>
        <dbReference type="ARBA" id="ARBA00023139"/>
    </source>
</evidence>
<dbReference type="AlphaFoldDB" id="A0A166ADX4"/>
<feature type="compositionally biased region" description="Basic and acidic residues" evidence="13">
    <location>
        <begin position="221"/>
        <end position="237"/>
    </location>
</feature>
<dbReference type="GO" id="GO:0016020">
    <property type="term" value="C:membrane"/>
    <property type="evidence" value="ECO:0007669"/>
    <property type="project" value="UniProtKB-SubCell"/>
</dbReference>
<evidence type="ECO:0000259" key="14">
    <source>
        <dbReference type="Pfam" id="PF01529"/>
    </source>
</evidence>
<dbReference type="GO" id="GO:0019706">
    <property type="term" value="F:protein-cysteine S-palmitoyltransferase activity"/>
    <property type="evidence" value="ECO:0007669"/>
    <property type="project" value="UniProtKB-EC"/>
</dbReference>
<evidence type="ECO:0000256" key="9">
    <source>
        <dbReference type="ARBA" id="ARBA00023288"/>
    </source>
</evidence>
<dbReference type="PANTHER" id="PTHR24161:SF85">
    <property type="entry name" value="PALMITOYLTRANSFERASE HIP14"/>
    <property type="match status" value="1"/>
</dbReference>
<dbReference type="PROSITE" id="PS50216">
    <property type="entry name" value="DHHC"/>
    <property type="match status" value="1"/>
</dbReference>
<dbReference type="Pfam" id="PF12796">
    <property type="entry name" value="Ank_2"/>
    <property type="match status" value="1"/>
</dbReference>
<proteinExistence type="inferred from homology"/>
<dbReference type="Pfam" id="PF01529">
    <property type="entry name" value="DHHC"/>
    <property type="match status" value="1"/>
</dbReference>
<feature type="transmembrane region" description="Helical" evidence="12">
    <location>
        <begin position="269"/>
        <end position="294"/>
    </location>
</feature>